<dbReference type="SFLD" id="SFLDS00003">
    <property type="entry name" value="Haloacid_Dehalogenase"/>
    <property type="match status" value="1"/>
</dbReference>
<dbReference type="Gene3D" id="3.30.1240.10">
    <property type="match status" value="1"/>
</dbReference>
<comment type="caution">
    <text evidence="1">The sequence shown here is derived from an EMBL/GenBank/DDBJ whole genome shotgun (WGS) entry which is preliminary data.</text>
</comment>
<sequence length="278" mass="31191">MDRHYVFLDVDGTLVTYENKLPESAVTAIKLAQKNGHKIYTVTGRSKAEMYEEILAIGFDGYIGGNGSYIESDGKVIAERSLTYDGCRKIVDWLHGKGLEFYLESNEGLYGSEYFAEKAQKTIQIYSARKGKEDADRLTIKDVFPEMIFGEDLYREKVNKISFLLDHYNDYLEAREVFSDFKVGTWGGAGETALFGDVALENIDKQTALDLLMTHLKKSNKHTIAFGDAKVDIPMLEYCTTGVALGNGGPEIKEMADYITDDVENDGLYNAFKHFGLI</sequence>
<reference evidence="1 2" key="1">
    <citation type="journal article" date="2019" name="Int. J. Syst. Evol. Microbiol.">
        <title>The Global Catalogue of Microorganisms (GCM) 10K type strain sequencing project: providing services to taxonomists for standard genome sequencing and annotation.</title>
        <authorList>
            <consortium name="The Broad Institute Genomics Platform"/>
            <consortium name="The Broad Institute Genome Sequencing Center for Infectious Disease"/>
            <person name="Wu L."/>
            <person name="Ma J."/>
        </authorList>
    </citation>
    <scope>NUCLEOTIDE SEQUENCE [LARGE SCALE GENOMIC DNA]</scope>
    <source>
        <strain evidence="1 2">JCM 14232</strain>
    </source>
</reference>
<protein>
    <submittedName>
        <fullName evidence="1">Cof-type HAD-IIB family hydrolase</fullName>
    </submittedName>
</protein>
<dbReference type="PROSITE" id="PS01228">
    <property type="entry name" value="COF_1"/>
    <property type="match status" value="1"/>
</dbReference>
<evidence type="ECO:0000313" key="1">
    <source>
        <dbReference type="EMBL" id="GAA0488700.1"/>
    </source>
</evidence>
<proteinExistence type="predicted"/>
<dbReference type="InterPro" id="IPR036412">
    <property type="entry name" value="HAD-like_sf"/>
</dbReference>
<gene>
    <name evidence="1" type="ORF">GCM10008936_16010</name>
</gene>
<dbReference type="Pfam" id="PF08282">
    <property type="entry name" value="Hydrolase_3"/>
    <property type="match status" value="1"/>
</dbReference>
<dbReference type="Gene3D" id="3.40.50.1000">
    <property type="entry name" value="HAD superfamily/HAD-like"/>
    <property type="match status" value="1"/>
</dbReference>
<accession>A0ABN1B223</accession>
<keyword evidence="2" id="KW-1185">Reference proteome</keyword>
<dbReference type="PANTHER" id="PTHR10000:SF25">
    <property type="entry name" value="PHOSPHATASE YKRA-RELATED"/>
    <property type="match status" value="1"/>
</dbReference>
<keyword evidence="1" id="KW-0378">Hydrolase</keyword>
<organism evidence="1 2">
    <name type="scientific">Alkalibacterium indicireducens</name>
    <dbReference type="NCBI Taxonomy" id="398758"/>
    <lineage>
        <taxon>Bacteria</taxon>
        <taxon>Bacillati</taxon>
        <taxon>Bacillota</taxon>
        <taxon>Bacilli</taxon>
        <taxon>Lactobacillales</taxon>
        <taxon>Carnobacteriaceae</taxon>
        <taxon>Alkalibacterium</taxon>
    </lineage>
</organism>
<dbReference type="NCBIfam" id="TIGR00099">
    <property type="entry name" value="Cof-subfamily"/>
    <property type="match status" value="1"/>
</dbReference>
<dbReference type="SUPFAM" id="SSF56784">
    <property type="entry name" value="HAD-like"/>
    <property type="match status" value="1"/>
</dbReference>
<name>A0ABN1B223_9LACT</name>
<dbReference type="EMBL" id="BAAADA010000144">
    <property type="protein sequence ID" value="GAA0488700.1"/>
    <property type="molecule type" value="Genomic_DNA"/>
</dbReference>
<dbReference type="NCBIfam" id="TIGR01484">
    <property type="entry name" value="HAD-SF-IIB"/>
    <property type="match status" value="1"/>
</dbReference>
<dbReference type="GO" id="GO:0016787">
    <property type="term" value="F:hydrolase activity"/>
    <property type="evidence" value="ECO:0007669"/>
    <property type="project" value="UniProtKB-KW"/>
</dbReference>
<dbReference type="InterPro" id="IPR006379">
    <property type="entry name" value="HAD-SF_hydro_IIB"/>
</dbReference>
<dbReference type="Proteomes" id="UP001410648">
    <property type="component" value="Unassembled WGS sequence"/>
</dbReference>
<dbReference type="RefSeq" id="WP_346025008.1">
    <property type="nucleotide sequence ID" value="NZ_BAAADA010000144.1"/>
</dbReference>
<evidence type="ECO:0000313" key="2">
    <source>
        <dbReference type="Proteomes" id="UP001410648"/>
    </source>
</evidence>
<dbReference type="SFLD" id="SFLDG01140">
    <property type="entry name" value="C2.B:_Phosphomannomutase_and_P"/>
    <property type="match status" value="1"/>
</dbReference>
<dbReference type="PANTHER" id="PTHR10000">
    <property type="entry name" value="PHOSPHOSERINE PHOSPHATASE"/>
    <property type="match status" value="1"/>
</dbReference>
<dbReference type="InterPro" id="IPR000150">
    <property type="entry name" value="Cof"/>
</dbReference>
<dbReference type="InterPro" id="IPR023214">
    <property type="entry name" value="HAD_sf"/>
</dbReference>